<evidence type="ECO:0000313" key="3">
    <source>
        <dbReference type="EMBL" id="EFW15674.1"/>
    </source>
</evidence>
<dbReference type="VEuPathDB" id="FungiDB:CPSG_08111"/>
<reference evidence="4" key="1">
    <citation type="journal article" date="2010" name="Genome Res.">
        <title>Population genomic sequencing of Coccidioides fungi reveals recent hybridization and transposon control.</title>
        <authorList>
            <person name="Neafsey D.E."/>
            <person name="Barker B.M."/>
            <person name="Sharpton T.J."/>
            <person name="Stajich J.E."/>
            <person name="Park D.J."/>
            <person name="Whiston E."/>
            <person name="Hung C.-Y."/>
            <person name="McMahan C."/>
            <person name="White J."/>
            <person name="Sykes S."/>
            <person name="Heiman D."/>
            <person name="Young S."/>
            <person name="Zeng Q."/>
            <person name="Abouelleil A."/>
            <person name="Aftuck L."/>
            <person name="Bessette D."/>
            <person name="Brown A."/>
            <person name="FitzGerald M."/>
            <person name="Lui A."/>
            <person name="Macdonald J.P."/>
            <person name="Priest M."/>
            <person name="Orbach M.J."/>
            <person name="Galgiani J.N."/>
            <person name="Kirkland T.N."/>
            <person name="Cole G.T."/>
            <person name="Birren B.W."/>
            <person name="Henn M.R."/>
            <person name="Taylor J.W."/>
            <person name="Rounsley S.D."/>
        </authorList>
    </citation>
    <scope>NUCLEOTIDE SEQUENCE [LARGE SCALE GENOMIC DNA]</scope>
    <source>
        <strain evidence="4">RMSCC 757 / Silveira</strain>
    </source>
</reference>
<dbReference type="PANTHER" id="PTHR31001">
    <property type="entry name" value="UNCHARACTERIZED TRANSCRIPTIONAL REGULATORY PROTEIN"/>
    <property type="match status" value="1"/>
</dbReference>
<evidence type="ECO:0000256" key="2">
    <source>
        <dbReference type="ARBA" id="ARBA00023242"/>
    </source>
</evidence>
<dbReference type="STRING" id="443226.E9DDE9"/>
<dbReference type="CDD" id="cd12148">
    <property type="entry name" value="fungal_TF_MHR"/>
    <property type="match status" value="1"/>
</dbReference>
<dbReference type="GO" id="GO:0005634">
    <property type="term" value="C:nucleus"/>
    <property type="evidence" value="ECO:0007669"/>
    <property type="project" value="UniProtKB-SubCell"/>
</dbReference>
<name>E9DDE9_COCPS</name>
<keyword evidence="4" id="KW-1185">Reference proteome</keyword>
<accession>E9DDE9</accession>
<keyword evidence="2" id="KW-0539">Nucleus</keyword>
<dbReference type="InterPro" id="IPR050613">
    <property type="entry name" value="Sec_Metabolite_Reg"/>
</dbReference>
<dbReference type="HOGENOM" id="CLU_1825118_0_0_1"/>
<evidence type="ECO:0000313" key="4">
    <source>
        <dbReference type="Proteomes" id="UP000002497"/>
    </source>
</evidence>
<proteinExistence type="predicted"/>
<comment type="subcellular location">
    <subcellularLocation>
        <location evidence="1">Nucleus</location>
    </subcellularLocation>
</comment>
<reference evidence="4" key="2">
    <citation type="submission" date="2010-03" db="EMBL/GenBank/DDBJ databases">
        <title>The genome sequence of Coccidioides posadasii strain Silveira.</title>
        <authorList>
            <consortium name="The Broad Institute Genome Sequencing Center for Infectious Disease"/>
            <person name="Neafsey D."/>
            <person name="Orbach M."/>
            <person name="Henn M.R."/>
            <person name="Cole G.T."/>
            <person name="Galgiani J."/>
            <person name="Gardner M.J."/>
            <person name="Kirkland T.N."/>
            <person name="Taylor J.W."/>
            <person name="Young S.K."/>
            <person name="Zeng Q."/>
            <person name="Koehrsen M."/>
            <person name="Alvarado L."/>
            <person name="Berlin A."/>
            <person name="Borenstein D."/>
            <person name="Chapman S.B."/>
            <person name="Chen Z."/>
            <person name="Engels R."/>
            <person name="Freedman E."/>
            <person name="Gellesch M."/>
            <person name="Goldberg J."/>
            <person name="Griggs A."/>
            <person name="Gujja S."/>
            <person name="Heilman E."/>
            <person name="Heiman D."/>
            <person name="Howarth C."/>
            <person name="Jen D."/>
            <person name="Larson L."/>
            <person name="Mehta T."/>
            <person name="Neiman D."/>
            <person name="Park D."/>
            <person name="Pearson M."/>
            <person name="Richards J."/>
            <person name="Roberts A."/>
            <person name="Saif S."/>
            <person name="Shea T."/>
            <person name="Shenoy N."/>
            <person name="Sisk P."/>
            <person name="Stolte C."/>
            <person name="Sykes S."/>
            <person name="Walk T."/>
            <person name="White J."/>
            <person name="Yandava C."/>
            <person name="Haas B."/>
            <person name="Nusbaum C."/>
            <person name="Birren B."/>
        </authorList>
    </citation>
    <scope>NUCLEOTIDE SEQUENCE [LARGE SCALE GENOMIC DNA]</scope>
    <source>
        <strain evidence="4">RMSCC 757 / Silveira</strain>
    </source>
</reference>
<dbReference type="PANTHER" id="PTHR31001:SF40">
    <property type="entry name" value="ZN(II)2CYS6 TRANSCRIPTION FACTOR (EUROFUNG)"/>
    <property type="match status" value="1"/>
</dbReference>
<evidence type="ECO:0008006" key="5">
    <source>
        <dbReference type="Google" id="ProtNLM"/>
    </source>
</evidence>
<dbReference type="AlphaFoldDB" id="E9DDE9"/>
<dbReference type="EMBL" id="GL636500">
    <property type="protein sequence ID" value="EFW15674.1"/>
    <property type="molecule type" value="Genomic_DNA"/>
</dbReference>
<dbReference type="Proteomes" id="UP000002497">
    <property type="component" value="Unassembled WGS sequence"/>
</dbReference>
<protein>
    <recommendedName>
        <fullName evidence="5">Transcription factor domain-containing protein</fullName>
    </recommendedName>
</protein>
<dbReference type="OrthoDB" id="2406834at2759"/>
<evidence type="ECO:0000256" key="1">
    <source>
        <dbReference type="ARBA" id="ARBA00004123"/>
    </source>
</evidence>
<organism evidence="4">
    <name type="scientific">Coccidioides posadasii (strain RMSCC 757 / Silveira)</name>
    <name type="common">Valley fever fungus</name>
    <dbReference type="NCBI Taxonomy" id="443226"/>
    <lineage>
        <taxon>Eukaryota</taxon>
        <taxon>Fungi</taxon>
        <taxon>Dikarya</taxon>
        <taxon>Ascomycota</taxon>
        <taxon>Pezizomycotina</taxon>
        <taxon>Eurotiomycetes</taxon>
        <taxon>Eurotiomycetidae</taxon>
        <taxon>Onygenales</taxon>
        <taxon>Onygenaceae</taxon>
        <taxon>Coccidioides</taxon>
    </lineage>
</organism>
<sequence>MVLLIYALTHNSQRCWVLIGVSHHVAIAIGCHLDPDHFRLGTVEAEKRRRCWAALVILYMRKNVDIRLPVEANDSDLVDDRPVPFPSGPNAYEYSFRLFSSTLPTTSSSGTEPVSIRRNQQCNTSLSNPEDSIRVSCFCTI</sequence>
<gene>
    <name evidence="3" type="ORF">CPSG_08111</name>
</gene>